<name>A0ABV0EIX2_9ENTE</name>
<evidence type="ECO:0000256" key="6">
    <source>
        <dbReference type="ARBA" id="ARBA00022840"/>
    </source>
</evidence>
<dbReference type="EMBL" id="JAFREL020000001">
    <property type="protein sequence ID" value="MEO1768578.1"/>
    <property type="molecule type" value="Genomic_DNA"/>
</dbReference>
<evidence type="ECO:0000256" key="7">
    <source>
        <dbReference type="ARBA" id="ARBA00048539"/>
    </source>
</evidence>
<dbReference type="HAMAP" id="MF_01161">
    <property type="entry name" value="tRNA_Ile_lys_synt"/>
    <property type="match status" value="1"/>
</dbReference>
<keyword evidence="11" id="KW-1185">Reference proteome</keyword>
<comment type="caution">
    <text evidence="10">The sequence shown here is derived from an EMBL/GenBank/DDBJ whole genome shotgun (WGS) entry which is preliminary data.</text>
</comment>
<evidence type="ECO:0000256" key="4">
    <source>
        <dbReference type="ARBA" id="ARBA00022694"/>
    </source>
</evidence>
<keyword evidence="3 8" id="KW-0436">Ligase</keyword>
<reference evidence="10 11" key="1">
    <citation type="submission" date="2021-03" db="EMBL/GenBank/DDBJ databases">
        <authorList>
            <person name="Gilmore M.S."/>
            <person name="Schwartzman J."/>
            <person name="Van Tyne D."/>
            <person name="Martin M."/>
            <person name="Earl A.M."/>
            <person name="Manson A.L."/>
            <person name="Straub T."/>
            <person name="Salamzade R."/>
            <person name="Saavedra J."/>
            <person name="Lebreton F."/>
            <person name="Prichula J."/>
            <person name="Schaufler K."/>
            <person name="Gaca A."/>
            <person name="Sgardioli B."/>
            <person name="Wagenaar J."/>
            <person name="Strong T."/>
        </authorList>
    </citation>
    <scope>NUCLEOTIDE SEQUENCE [LARGE SCALE GENOMIC DNA]</scope>
    <source>
        <strain evidence="10 11">665A</strain>
    </source>
</reference>
<reference evidence="10 11" key="2">
    <citation type="submission" date="2024-02" db="EMBL/GenBank/DDBJ databases">
        <title>The Genome Sequence of Enterococcus sp. DIV0159.</title>
        <authorList>
            <person name="Earl A."/>
            <person name="Manson A."/>
            <person name="Gilmore M."/>
            <person name="Sanders J."/>
            <person name="Shea T."/>
            <person name="Howe W."/>
            <person name="Livny J."/>
            <person name="Cuomo C."/>
            <person name="Neafsey D."/>
            <person name="Birren B."/>
        </authorList>
    </citation>
    <scope>NUCLEOTIDE SEQUENCE [LARGE SCALE GENOMIC DNA]</scope>
    <source>
        <strain evidence="10 11">665A</strain>
    </source>
</reference>
<evidence type="ECO:0000256" key="2">
    <source>
        <dbReference type="ARBA" id="ARBA00022490"/>
    </source>
</evidence>
<dbReference type="Pfam" id="PF01171">
    <property type="entry name" value="ATP_bind_3"/>
    <property type="match status" value="1"/>
</dbReference>
<keyword evidence="4 8" id="KW-0819">tRNA processing</keyword>
<keyword evidence="5" id="KW-0547">Nucleotide-binding</keyword>
<evidence type="ECO:0000259" key="9">
    <source>
        <dbReference type="SMART" id="SM00977"/>
    </source>
</evidence>
<accession>A0ABV0EIX2</accession>
<dbReference type="RefSeq" id="WP_207701535.1">
    <property type="nucleotide sequence ID" value="NZ_JAFREL020000001.1"/>
</dbReference>
<dbReference type="InterPro" id="IPR014729">
    <property type="entry name" value="Rossmann-like_a/b/a_fold"/>
</dbReference>
<evidence type="ECO:0000256" key="1">
    <source>
        <dbReference type="ARBA" id="ARBA00004496"/>
    </source>
</evidence>
<dbReference type="NCBIfam" id="TIGR02432">
    <property type="entry name" value="lysidine_TilS_N"/>
    <property type="match status" value="1"/>
</dbReference>
<dbReference type="Gene3D" id="3.40.50.620">
    <property type="entry name" value="HUPs"/>
    <property type="match status" value="1"/>
</dbReference>
<evidence type="ECO:0000256" key="8">
    <source>
        <dbReference type="HAMAP-Rule" id="MF_01161"/>
    </source>
</evidence>
<dbReference type="EC" id="6.3.4.19" evidence="8"/>
<evidence type="ECO:0000256" key="3">
    <source>
        <dbReference type="ARBA" id="ARBA00022598"/>
    </source>
</evidence>
<dbReference type="PANTHER" id="PTHR43033:SF1">
    <property type="entry name" value="TRNA(ILE)-LYSIDINE SYNTHASE-RELATED"/>
    <property type="match status" value="1"/>
</dbReference>
<evidence type="ECO:0000313" key="10">
    <source>
        <dbReference type="EMBL" id="MEO1768578.1"/>
    </source>
</evidence>
<keyword evidence="6" id="KW-0067">ATP-binding</keyword>
<dbReference type="SUPFAM" id="SSF56037">
    <property type="entry name" value="PheT/TilS domain"/>
    <property type="match status" value="1"/>
</dbReference>
<comment type="caution">
    <text evidence="8">Lacks conserved residue(s) required for the propagation of feature annotation.</text>
</comment>
<dbReference type="SUPFAM" id="SSF52402">
    <property type="entry name" value="Adenine nucleotide alpha hydrolases-like"/>
    <property type="match status" value="1"/>
</dbReference>
<comment type="subcellular location">
    <subcellularLocation>
        <location evidence="1 8">Cytoplasm</location>
    </subcellularLocation>
</comment>
<sequence>MEQKFLQRNPELQTVERILVAVSTGVDSMVLLRLLEKLSTRTGFKIGVAHVNHQLRKESAKEAIFLKNYCYEHHHEFYEKKWETPPESGIEVKARDFRYTFFAEVMKEAGFSLLLTAHHGDDQIETMLMRFTRGGGLLSHAGMQRRRSFGDGLLLRPLLSFSKQMLVNYALKEEVPYFEDSSNATLRYARNRIRHQVLPVLKEENPKLLEHSQQFQQQLTWAEDGLRGALKENLNNVVYQKQRWCFIQKDLPSEEGLRYYFLAFLFEEIYKETQLVVSQRQLFKLVHLFSNGEAQWSMDLGEKWQFSASYQTYTIAKENVTIQGVYSLNSNETIELSPNEQLVLKKDGSAERNADYSAILPPMVRLPLIVRRREPGDRIQLAENLRKKVSRYFIDEKIPRNKREQAWVVTDAGGEVLSVIPFVNSYLSIGNETDRIHYILDYYLYH</sequence>
<feature type="domain" description="Lysidine-tRNA(Ile) synthetase C-terminal" evidence="9">
    <location>
        <begin position="368"/>
        <end position="442"/>
    </location>
</feature>
<dbReference type="SMART" id="SM00977">
    <property type="entry name" value="TilS_C"/>
    <property type="match status" value="1"/>
</dbReference>
<comment type="function">
    <text evidence="8">Ligates lysine onto the cytidine present at position 34 of the AUA codon-specific tRNA(Ile) that contains the anticodon CAU, in an ATP-dependent manner. Cytidine is converted to lysidine, thus changing the amino acid specificity of the tRNA from methionine to isoleucine.</text>
</comment>
<dbReference type="Proteomes" id="UP000664357">
    <property type="component" value="Unassembled WGS sequence"/>
</dbReference>
<dbReference type="PANTHER" id="PTHR43033">
    <property type="entry name" value="TRNA(ILE)-LYSIDINE SYNTHASE-RELATED"/>
    <property type="match status" value="1"/>
</dbReference>
<comment type="similarity">
    <text evidence="8">Belongs to the tRNA(Ile)-lysidine synthase family.</text>
</comment>
<dbReference type="InterPro" id="IPR011063">
    <property type="entry name" value="TilS/TtcA_N"/>
</dbReference>
<keyword evidence="2 8" id="KW-0963">Cytoplasm</keyword>
<comment type="catalytic activity">
    <reaction evidence="7 8">
        <text>cytidine(34) in tRNA(Ile2) + L-lysine + ATP = lysidine(34) in tRNA(Ile2) + AMP + diphosphate + H(+)</text>
        <dbReference type="Rhea" id="RHEA:43744"/>
        <dbReference type="Rhea" id="RHEA-COMP:10625"/>
        <dbReference type="Rhea" id="RHEA-COMP:10670"/>
        <dbReference type="ChEBI" id="CHEBI:15378"/>
        <dbReference type="ChEBI" id="CHEBI:30616"/>
        <dbReference type="ChEBI" id="CHEBI:32551"/>
        <dbReference type="ChEBI" id="CHEBI:33019"/>
        <dbReference type="ChEBI" id="CHEBI:82748"/>
        <dbReference type="ChEBI" id="CHEBI:83665"/>
        <dbReference type="ChEBI" id="CHEBI:456215"/>
        <dbReference type="EC" id="6.3.4.19"/>
    </reaction>
</comment>
<dbReference type="InterPro" id="IPR012094">
    <property type="entry name" value="tRNA_Ile_lys_synt"/>
</dbReference>
<dbReference type="InterPro" id="IPR012796">
    <property type="entry name" value="Lysidine-tRNA-synth_C"/>
</dbReference>
<dbReference type="NCBIfam" id="TIGR02433">
    <property type="entry name" value="lysidine_TilS_C"/>
    <property type="match status" value="1"/>
</dbReference>
<dbReference type="CDD" id="cd01992">
    <property type="entry name" value="TilS_N"/>
    <property type="match status" value="1"/>
</dbReference>
<organism evidence="10 11">
    <name type="scientific">Candidatus Enterococcus ferrettii</name>
    <dbReference type="NCBI Taxonomy" id="2815324"/>
    <lineage>
        <taxon>Bacteria</taxon>
        <taxon>Bacillati</taxon>
        <taxon>Bacillota</taxon>
        <taxon>Bacilli</taxon>
        <taxon>Lactobacillales</taxon>
        <taxon>Enterococcaceae</taxon>
        <taxon>Enterococcus</taxon>
    </lineage>
</organism>
<gene>
    <name evidence="8" type="primary">tilS</name>
    <name evidence="10" type="ORF">JZO67_000517</name>
</gene>
<protein>
    <recommendedName>
        <fullName evidence="8">tRNA(Ile)-lysidine synthase</fullName>
        <ecNumber evidence="8">6.3.4.19</ecNumber>
    </recommendedName>
    <alternativeName>
        <fullName evidence="8">tRNA(Ile)-2-lysyl-cytidine synthase</fullName>
    </alternativeName>
    <alternativeName>
        <fullName evidence="8">tRNA(Ile)-lysidine synthetase</fullName>
    </alternativeName>
</protein>
<proteinExistence type="inferred from homology"/>
<evidence type="ECO:0000256" key="5">
    <source>
        <dbReference type="ARBA" id="ARBA00022741"/>
    </source>
</evidence>
<dbReference type="InterPro" id="IPR012795">
    <property type="entry name" value="tRNA_Ile_lys_synt_N"/>
</dbReference>
<evidence type="ECO:0000313" key="11">
    <source>
        <dbReference type="Proteomes" id="UP000664357"/>
    </source>
</evidence>